<dbReference type="EMBL" id="JANSHE010002812">
    <property type="protein sequence ID" value="KAJ2989328.1"/>
    <property type="molecule type" value="Genomic_DNA"/>
</dbReference>
<comment type="caution">
    <text evidence="1">The sequence shown here is derived from an EMBL/GenBank/DDBJ whole genome shotgun (WGS) entry which is preliminary data.</text>
</comment>
<gene>
    <name evidence="1" type="ORF">NUW54_g8820</name>
</gene>
<organism evidence="1 2">
    <name type="scientific">Trametes sanguinea</name>
    <dbReference type="NCBI Taxonomy" id="158606"/>
    <lineage>
        <taxon>Eukaryota</taxon>
        <taxon>Fungi</taxon>
        <taxon>Dikarya</taxon>
        <taxon>Basidiomycota</taxon>
        <taxon>Agaricomycotina</taxon>
        <taxon>Agaricomycetes</taxon>
        <taxon>Polyporales</taxon>
        <taxon>Polyporaceae</taxon>
        <taxon>Trametes</taxon>
    </lineage>
</organism>
<proteinExistence type="predicted"/>
<keyword evidence="2" id="KW-1185">Reference proteome</keyword>
<reference evidence="1" key="1">
    <citation type="submission" date="2022-08" db="EMBL/GenBank/DDBJ databases">
        <title>Genome Sequence of Pycnoporus sanguineus.</title>
        <authorList>
            <person name="Buettner E."/>
        </authorList>
    </citation>
    <scope>NUCLEOTIDE SEQUENCE</scope>
    <source>
        <strain evidence="1">CG-C14</strain>
    </source>
</reference>
<dbReference type="Proteomes" id="UP001144978">
    <property type="component" value="Unassembled WGS sequence"/>
</dbReference>
<protein>
    <submittedName>
        <fullName evidence="1">Uncharacterized protein</fullName>
    </submittedName>
</protein>
<accession>A0ACC1PAJ7</accession>
<evidence type="ECO:0000313" key="2">
    <source>
        <dbReference type="Proteomes" id="UP001144978"/>
    </source>
</evidence>
<sequence length="150" mass="16947">MLHRKKAKEVRDMQGQVWKKGVEVEQRAVAGWNNSVVYWKICQQTAGSALRDGEQTSGVYQEMSTQGFGLFHQQEAVRELAVDLFNELRAYPIGVQFLQALNHFQRYAYVRQAHAKEQRLRDANSLSIPQSAFMSRSPSNRSESSLGGGG</sequence>
<evidence type="ECO:0000313" key="1">
    <source>
        <dbReference type="EMBL" id="KAJ2989328.1"/>
    </source>
</evidence>
<name>A0ACC1PAJ7_9APHY</name>